<feature type="transmembrane region" description="Helical" evidence="1">
    <location>
        <begin position="77"/>
        <end position="100"/>
    </location>
</feature>
<keyword evidence="1" id="KW-0472">Membrane</keyword>
<accession>A0AAE4JXX4</accession>
<reference evidence="3" key="1">
    <citation type="submission" date="2023-07" db="EMBL/GenBank/DDBJ databases">
        <authorList>
            <person name="Luz R."/>
            <person name="Cordeiro R."/>
            <person name="Fonseca A."/>
            <person name="Goncalves V."/>
        </authorList>
    </citation>
    <scope>NUCLEOTIDE SEQUENCE [LARGE SCALE GENOMIC DNA]</scope>
    <source>
        <strain evidence="3">BACA0444</strain>
    </source>
</reference>
<organism evidence="2 3">
    <name type="scientific">Pseudocalidococcus azoricus BACA0444</name>
    <dbReference type="NCBI Taxonomy" id="2918990"/>
    <lineage>
        <taxon>Bacteria</taxon>
        <taxon>Bacillati</taxon>
        <taxon>Cyanobacteriota</taxon>
        <taxon>Cyanophyceae</taxon>
        <taxon>Acaryochloridales</taxon>
        <taxon>Thermosynechococcaceae</taxon>
        <taxon>Pseudocalidococcus</taxon>
        <taxon>Pseudocalidococcus azoricus</taxon>
    </lineage>
</organism>
<comment type="caution">
    <text evidence="2">The sequence shown here is derived from an EMBL/GenBank/DDBJ whole genome shotgun (WGS) entry which is preliminary data.</text>
</comment>
<keyword evidence="1" id="KW-1133">Transmembrane helix</keyword>
<evidence type="ECO:0000256" key="1">
    <source>
        <dbReference type="SAM" id="Phobius"/>
    </source>
</evidence>
<proteinExistence type="predicted"/>
<dbReference type="Proteomes" id="UP001268256">
    <property type="component" value="Unassembled WGS sequence"/>
</dbReference>
<feature type="transmembrane region" description="Helical" evidence="1">
    <location>
        <begin position="20"/>
        <end position="41"/>
    </location>
</feature>
<dbReference type="InterPro" id="IPR012861">
    <property type="entry name" value="DUF1634"/>
</dbReference>
<name>A0AAE4JXX4_9CYAN</name>
<keyword evidence="3" id="KW-1185">Reference proteome</keyword>
<evidence type="ECO:0000313" key="2">
    <source>
        <dbReference type="EMBL" id="MDS3860354.1"/>
    </source>
</evidence>
<protein>
    <submittedName>
        <fullName evidence="2">DUF1634 domain-containing protein</fullName>
    </submittedName>
</protein>
<dbReference type="RefSeq" id="WP_322877631.1">
    <property type="nucleotide sequence ID" value="NZ_JAVMIP010000003.1"/>
</dbReference>
<dbReference type="AlphaFoldDB" id="A0AAE4JXX4"/>
<dbReference type="Pfam" id="PF07843">
    <property type="entry name" value="DUF1634"/>
    <property type="match status" value="1"/>
</dbReference>
<evidence type="ECO:0000313" key="3">
    <source>
        <dbReference type="Proteomes" id="UP001268256"/>
    </source>
</evidence>
<dbReference type="EMBL" id="JAVMIP010000003">
    <property type="protein sequence ID" value="MDS3860354.1"/>
    <property type="molecule type" value="Genomic_DNA"/>
</dbReference>
<keyword evidence="1" id="KW-0812">Transmembrane</keyword>
<sequence length="127" mass="14081">MTFEQRNREDEKMDQLLGNVLRGGVILSATVILIGGLIYIWRNGQETVALSVFKGEPTYLKLVPDLLSADVQARGHAIIQTGILLLLLTPITRVALSLLIFLRQRDFTYVLVTAIVLAVLLHSLLTV</sequence>
<feature type="transmembrane region" description="Helical" evidence="1">
    <location>
        <begin position="107"/>
        <end position="125"/>
    </location>
</feature>
<gene>
    <name evidence="2" type="ORF">RIF25_05985</name>
</gene>